<dbReference type="Gene3D" id="1.10.1740.10">
    <property type="match status" value="1"/>
</dbReference>
<dbReference type="InterPro" id="IPR007627">
    <property type="entry name" value="RNA_pol_sigma70_r2"/>
</dbReference>
<dbReference type="AlphaFoldDB" id="A0A399D4R9"/>
<dbReference type="InterPro" id="IPR013324">
    <property type="entry name" value="RNA_pol_sigma_r3/r4-like"/>
</dbReference>
<evidence type="ECO:0000256" key="4">
    <source>
        <dbReference type="ARBA" id="ARBA00023163"/>
    </source>
</evidence>
<dbReference type="InterPro" id="IPR014327">
    <property type="entry name" value="RNA_pol_sigma70_bacteroid"/>
</dbReference>
<dbReference type="GO" id="GO:0003677">
    <property type="term" value="F:DNA binding"/>
    <property type="evidence" value="ECO:0007669"/>
    <property type="project" value="InterPro"/>
</dbReference>
<evidence type="ECO:0000256" key="3">
    <source>
        <dbReference type="ARBA" id="ARBA00023082"/>
    </source>
</evidence>
<dbReference type="SUPFAM" id="SSF88659">
    <property type="entry name" value="Sigma3 and sigma4 domains of RNA polymerase sigma factors"/>
    <property type="match status" value="1"/>
</dbReference>
<evidence type="ECO:0000259" key="6">
    <source>
        <dbReference type="Pfam" id="PF08281"/>
    </source>
</evidence>
<dbReference type="NCBIfam" id="TIGR02985">
    <property type="entry name" value="Sig70_bacteroi1"/>
    <property type="match status" value="1"/>
</dbReference>
<feature type="domain" description="RNA polymerase sigma-70 region 2" evidence="5">
    <location>
        <begin position="24"/>
        <end position="90"/>
    </location>
</feature>
<evidence type="ECO:0000256" key="1">
    <source>
        <dbReference type="ARBA" id="ARBA00010641"/>
    </source>
</evidence>
<comment type="similarity">
    <text evidence="1">Belongs to the sigma-70 factor family. ECF subfamily.</text>
</comment>
<dbReference type="InterPro" id="IPR039425">
    <property type="entry name" value="RNA_pol_sigma-70-like"/>
</dbReference>
<dbReference type="RefSeq" id="WP_119347930.1">
    <property type="nucleotide sequence ID" value="NZ_QWET01000001.1"/>
</dbReference>
<sequence>MDNLTEKALYKALKSGQPEAFNALYYKYHKKLFAFIYKFLKNWHDTEDLVQKVFVIIWEKKENIDLNKSFNNYIFIIARNEVYDFLKKKALMDYCDDYALSNIKQTEEGIETKRIVETIYSLIKKLPERRRQIFLLNRDHGLTYKQIAVRLNISENTVDTQIRNALNFLRGELPRYLKVMVLFLIDTII</sequence>
<evidence type="ECO:0000259" key="5">
    <source>
        <dbReference type="Pfam" id="PF04542"/>
    </source>
</evidence>
<keyword evidence="2" id="KW-0805">Transcription regulation</keyword>
<dbReference type="GO" id="GO:0006352">
    <property type="term" value="P:DNA-templated transcription initiation"/>
    <property type="evidence" value="ECO:0007669"/>
    <property type="project" value="InterPro"/>
</dbReference>
<keyword evidence="8" id="KW-1185">Reference proteome</keyword>
<dbReference type="OrthoDB" id="1493347at2"/>
<dbReference type="PANTHER" id="PTHR43133">
    <property type="entry name" value="RNA POLYMERASE ECF-TYPE SIGMA FACTO"/>
    <property type="match status" value="1"/>
</dbReference>
<dbReference type="SUPFAM" id="SSF88946">
    <property type="entry name" value="Sigma2 domain of RNA polymerase sigma factors"/>
    <property type="match status" value="1"/>
</dbReference>
<dbReference type="InterPro" id="IPR014284">
    <property type="entry name" value="RNA_pol_sigma-70_dom"/>
</dbReference>
<evidence type="ECO:0000313" key="7">
    <source>
        <dbReference type="EMBL" id="RIH66904.1"/>
    </source>
</evidence>
<proteinExistence type="inferred from homology"/>
<dbReference type="PANTHER" id="PTHR43133:SF46">
    <property type="entry name" value="RNA POLYMERASE SIGMA-70 FACTOR ECF SUBFAMILY"/>
    <property type="match status" value="1"/>
</dbReference>
<keyword evidence="4" id="KW-0804">Transcription</keyword>
<keyword evidence="3" id="KW-0731">Sigma factor</keyword>
<dbReference type="NCBIfam" id="TIGR02937">
    <property type="entry name" value="sigma70-ECF"/>
    <property type="match status" value="1"/>
</dbReference>
<dbReference type="CDD" id="cd06171">
    <property type="entry name" value="Sigma70_r4"/>
    <property type="match status" value="1"/>
</dbReference>
<evidence type="ECO:0000313" key="8">
    <source>
        <dbReference type="Proteomes" id="UP000266441"/>
    </source>
</evidence>
<dbReference type="EMBL" id="QWET01000001">
    <property type="protein sequence ID" value="RIH66904.1"/>
    <property type="molecule type" value="Genomic_DNA"/>
</dbReference>
<dbReference type="Pfam" id="PF08281">
    <property type="entry name" value="Sigma70_r4_2"/>
    <property type="match status" value="1"/>
</dbReference>
<comment type="caution">
    <text evidence="7">The sequence shown here is derived from an EMBL/GenBank/DDBJ whole genome shotgun (WGS) entry which is preliminary data.</text>
</comment>
<protein>
    <submittedName>
        <fullName evidence="7">RNA polymerase sigma-70 factor</fullName>
    </submittedName>
</protein>
<dbReference type="Proteomes" id="UP000266441">
    <property type="component" value="Unassembled WGS sequence"/>
</dbReference>
<dbReference type="InterPro" id="IPR036388">
    <property type="entry name" value="WH-like_DNA-bd_sf"/>
</dbReference>
<organism evidence="7 8">
    <name type="scientific">Mariniphaga sediminis</name>
    <dbReference type="NCBI Taxonomy" id="1628158"/>
    <lineage>
        <taxon>Bacteria</taxon>
        <taxon>Pseudomonadati</taxon>
        <taxon>Bacteroidota</taxon>
        <taxon>Bacteroidia</taxon>
        <taxon>Marinilabiliales</taxon>
        <taxon>Prolixibacteraceae</taxon>
        <taxon>Mariniphaga</taxon>
    </lineage>
</organism>
<dbReference type="Pfam" id="PF04542">
    <property type="entry name" value="Sigma70_r2"/>
    <property type="match status" value="1"/>
</dbReference>
<accession>A0A399D4R9</accession>
<evidence type="ECO:0000256" key="2">
    <source>
        <dbReference type="ARBA" id="ARBA00023015"/>
    </source>
</evidence>
<dbReference type="InterPro" id="IPR013325">
    <property type="entry name" value="RNA_pol_sigma_r2"/>
</dbReference>
<dbReference type="InterPro" id="IPR013249">
    <property type="entry name" value="RNA_pol_sigma70_r4_t2"/>
</dbReference>
<reference evidence="7 8" key="1">
    <citation type="journal article" date="2015" name="Int. J. Syst. Evol. Microbiol.">
        <title>Mariniphaga sediminis sp. nov., isolated from coastal sediment.</title>
        <authorList>
            <person name="Wang F.Q."/>
            <person name="Shen Q.Y."/>
            <person name="Chen G.J."/>
            <person name="Du Z.J."/>
        </authorList>
    </citation>
    <scope>NUCLEOTIDE SEQUENCE [LARGE SCALE GENOMIC DNA]</scope>
    <source>
        <strain evidence="7 8">SY21</strain>
    </source>
</reference>
<dbReference type="Gene3D" id="1.10.10.10">
    <property type="entry name" value="Winged helix-like DNA-binding domain superfamily/Winged helix DNA-binding domain"/>
    <property type="match status" value="1"/>
</dbReference>
<dbReference type="GO" id="GO:0016987">
    <property type="term" value="F:sigma factor activity"/>
    <property type="evidence" value="ECO:0007669"/>
    <property type="project" value="UniProtKB-KW"/>
</dbReference>
<gene>
    <name evidence="7" type="ORF">D1164_00260</name>
</gene>
<feature type="domain" description="RNA polymerase sigma factor 70 region 4 type 2" evidence="6">
    <location>
        <begin position="119"/>
        <end position="168"/>
    </location>
</feature>
<name>A0A399D4R9_9BACT</name>